<organism evidence="2 3">
    <name type="scientific">Seinonella peptonophila</name>
    <dbReference type="NCBI Taxonomy" id="112248"/>
    <lineage>
        <taxon>Bacteria</taxon>
        <taxon>Bacillati</taxon>
        <taxon>Bacillota</taxon>
        <taxon>Bacilli</taxon>
        <taxon>Bacillales</taxon>
        <taxon>Thermoactinomycetaceae</taxon>
        <taxon>Seinonella</taxon>
    </lineage>
</organism>
<dbReference type="OrthoDB" id="4084447at2"/>
<keyword evidence="1" id="KW-0812">Transmembrane</keyword>
<dbReference type="STRING" id="112248.SAMN05444392_11663"/>
<dbReference type="EMBL" id="FQVL01000016">
    <property type="protein sequence ID" value="SHF35014.1"/>
    <property type="molecule type" value="Genomic_DNA"/>
</dbReference>
<accession>A0A1M5AXL0</accession>
<keyword evidence="1" id="KW-1133">Transmembrane helix</keyword>
<dbReference type="AlphaFoldDB" id="A0A1M5AXL0"/>
<keyword evidence="1" id="KW-0472">Membrane</keyword>
<evidence type="ECO:0000256" key="1">
    <source>
        <dbReference type="SAM" id="Phobius"/>
    </source>
</evidence>
<proteinExistence type="predicted"/>
<protein>
    <submittedName>
        <fullName evidence="2">Conjugative transposon protein TcpC</fullName>
    </submittedName>
</protein>
<evidence type="ECO:0000313" key="3">
    <source>
        <dbReference type="Proteomes" id="UP000184476"/>
    </source>
</evidence>
<dbReference type="InterPro" id="IPR035628">
    <property type="entry name" value="TcpC_C"/>
</dbReference>
<dbReference type="Gene3D" id="3.10.450.540">
    <property type="match status" value="2"/>
</dbReference>
<sequence length="297" mass="34693">MMLKQRKLTLREMKLKKWLLWGLLIGNCLMGLLIVFLWLSGELNINVLKKNEKENLALSNEAKAFAVHFAVDYYNWTLGQEEARVKRLQPYLPEGMDTQAGIHFTQLQREARPGAAQVWKVESQGFNQSTITIMINVTYYNPKNSQDFYTIKRWLAVPIQANRSDGFIIRNIPYVIPPPAIVHMKKSVEEVKGKVVDTVTQRQIQEVLRNFFDVYSRGNLDDIRYLTQSDKPIQGFQGLMKFLSLEDLKVIQSGPNCYAYTTVVLQEKDSSTEMMYPFEIRLRKEKNQWFVYELNHQ</sequence>
<dbReference type="Proteomes" id="UP000184476">
    <property type="component" value="Unassembled WGS sequence"/>
</dbReference>
<feature type="transmembrane region" description="Helical" evidence="1">
    <location>
        <begin position="20"/>
        <end position="39"/>
    </location>
</feature>
<keyword evidence="3" id="KW-1185">Reference proteome</keyword>
<name>A0A1M5AXL0_9BACL</name>
<reference evidence="2 3" key="1">
    <citation type="submission" date="2016-11" db="EMBL/GenBank/DDBJ databases">
        <authorList>
            <person name="Jaros S."/>
            <person name="Januszkiewicz K."/>
            <person name="Wedrychowicz H."/>
        </authorList>
    </citation>
    <scope>NUCLEOTIDE SEQUENCE [LARGE SCALE GENOMIC DNA]</scope>
    <source>
        <strain evidence="2 3">DSM 44666</strain>
    </source>
</reference>
<evidence type="ECO:0000313" key="2">
    <source>
        <dbReference type="EMBL" id="SHF35014.1"/>
    </source>
</evidence>
<dbReference type="Pfam" id="PF12642">
    <property type="entry name" value="TpcC"/>
    <property type="match status" value="1"/>
</dbReference>
<dbReference type="RefSeq" id="WP_084731750.1">
    <property type="nucleotide sequence ID" value="NZ_FQVL01000016.1"/>
</dbReference>
<dbReference type="InterPro" id="IPR024735">
    <property type="entry name" value="TcpC"/>
</dbReference>
<dbReference type="CDD" id="cd16386">
    <property type="entry name" value="TcpC_N"/>
    <property type="match status" value="1"/>
</dbReference>
<gene>
    <name evidence="2" type="ORF">SAMN05444392_11663</name>
</gene>
<dbReference type="CDD" id="cd16428">
    <property type="entry name" value="TcpC_C"/>
    <property type="match status" value="1"/>
</dbReference>